<dbReference type="AlphaFoldDB" id="A0A413EG14"/>
<name>A0A413EG14_BACOV</name>
<evidence type="ECO:0008006" key="3">
    <source>
        <dbReference type="Google" id="ProtNLM"/>
    </source>
</evidence>
<dbReference type="EMBL" id="QSBI01000051">
    <property type="protein sequence ID" value="RGX05659.1"/>
    <property type="molecule type" value="Genomic_DNA"/>
</dbReference>
<reference evidence="1 2" key="1">
    <citation type="submission" date="2018-08" db="EMBL/GenBank/DDBJ databases">
        <title>A genome reference for cultivated species of the human gut microbiota.</title>
        <authorList>
            <person name="Zou Y."/>
            <person name="Xue W."/>
            <person name="Luo G."/>
        </authorList>
    </citation>
    <scope>NUCLEOTIDE SEQUENCE [LARGE SCALE GENOMIC DNA]</scope>
    <source>
        <strain evidence="1 2">AF04-46</strain>
    </source>
</reference>
<dbReference type="Proteomes" id="UP000286031">
    <property type="component" value="Unassembled WGS sequence"/>
</dbReference>
<protein>
    <recommendedName>
        <fullName evidence="3">HK97 gp10 family phage protein</fullName>
    </recommendedName>
</protein>
<evidence type="ECO:0000313" key="1">
    <source>
        <dbReference type="EMBL" id="RGX05659.1"/>
    </source>
</evidence>
<evidence type="ECO:0000313" key="2">
    <source>
        <dbReference type="Proteomes" id="UP000286031"/>
    </source>
</evidence>
<dbReference type="RefSeq" id="WP_117515401.1">
    <property type="nucleotide sequence ID" value="NZ_JAQCPI010000059.1"/>
</dbReference>
<sequence>MKIKKDLSGLDSFIQEVEDEINQGLIDAAHKAVDTQKVRNESSKKTYENHTWNLRNAPGAAVVRNGEIIDLYVPADGEHAEAKAKTENLLIYGKRPKNGIVAADGMEYASFVSSKGFDVMDTARHVLEREVKENVTTNIKVKWQD</sequence>
<accession>A0A413EG14</accession>
<comment type="caution">
    <text evidence="1">The sequence shown here is derived from an EMBL/GenBank/DDBJ whole genome shotgun (WGS) entry which is preliminary data.</text>
</comment>
<gene>
    <name evidence="1" type="ORF">DWV35_24645</name>
</gene>
<proteinExistence type="predicted"/>
<organism evidence="1 2">
    <name type="scientific">Bacteroides ovatus</name>
    <dbReference type="NCBI Taxonomy" id="28116"/>
    <lineage>
        <taxon>Bacteria</taxon>
        <taxon>Pseudomonadati</taxon>
        <taxon>Bacteroidota</taxon>
        <taxon>Bacteroidia</taxon>
        <taxon>Bacteroidales</taxon>
        <taxon>Bacteroidaceae</taxon>
        <taxon>Bacteroides</taxon>
    </lineage>
</organism>